<gene>
    <name evidence="1" type="ORF">ACFQ3U_16475</name>
</gene>
<evidence type="ECO:0000313" key="2">
    <source>
        <dbReference type="Proteomes" id="UP001597181"/>
    </source>
</evidence>
<name>A0ABW3TT70_9MICO</name>
<protein>
    <submittedName>
        <fullName evidence="1">Uncharacterized protein</fullName>
    </submittedName>
</protein>
<proteinExistence type="predicted"/>
<dbReference type="EMBL" id="JBHTLY010000016">
    <property type="protein sequence ID" value="MFD1203489.1"/>
    <property type="molecule type" value="Genomic_DNA"/>
</dbReference>
<accession>A0ABW3TT70</accession>
<organism evidence="1 2">
    <name type="scientific">Leucobacter albus</name>
    <dbReference type="NCBI Taxonomy" id="272210"/>
    <lineage>
        <taxon>Bacteria</taxon>
        <taxon>Bacillati</taxon>
        <taxon>Actinomycetota</taxon>
        <taxon>Actinomycetes</taxon>
        <taxon>Micrococcales</taxon>
        <taxon>Microbacteriaceae</taxon>
        <taxon>Leucobacter</taxon>
    </lineage>
</organism>
<reference evidence="2" key="1">
    <citation type="journal article" date="2019" name="Int. J. Syst. Evol. Microbiol.">
        <title>The Global Catalogue of Microorganisms (GCM) 10K type strain sequencing project: providing services to taxonomists for standard genome sequencing and annotation.</title>
        <authorList>
            <consortium name="The Broad Institute Genomics Platform"/>
            <consortium name="The Broad Institute Genome Sequencing Center for Infectious Disease"/>
            <person name="Wu L."/>
            <person name="Ma J."/>
        </authorList>
    </citation>
    <scope>NUCLEOTIDE SEQUENCE [LARGE SCALE GENOMIC DNA]</scope>
    <source>
        <strain evidence="2">CCUG 50213</strain>
    </source>
</reference>
<dbReference type="RefSeq" id="WP_343962890.1">
    <property type="nucleotide sequence ID" value="NZ_BAAAKZ010000021.1"/>
</dbReference>
<evidence type="ECO:0000313" key="1">
    <source>
        <dbReference type="EMBL" id="MFD1203489.1"/>
    </source>
</evidence>
<sequence>MTLSERELAAEELASRIIDSVNAGDTANNVQLVSSCPPADYPVLVLTLAGYVAAQEADNDRLHLRLGALTAQNETLETANASLFAEKRALLDRNTELRGLMNRRAAAAPKTKARKSA</sequence>
<keyword evidence="2" id="KW-1185">Reference proteome</keyword>
<dbReference type="Proteomes" id="UP001597181">
    <property type="component" value="Unassembled WGS sequence"/>
</dbReference>
<comment type="caution">
    <text evidence="1">The sequence shown here is derived from an EMBL/GenBank/DDBJ whole genome shotgun (WGS) entry which is preliminary data.</text>
</comment>